<dbReference type="Pfam" id="PF04828">
    <property type="entry name" value="GFA"/>
    <property type="match status" value="1"/>
</dbReference>
<name>A0A9P9IKE5_9PLEO</name>
<dbReference type="Gene3D" id="2.170.150.70">
    <property type="match status" value="1"/>
</dbReference>
<sequence>MSFTESPILAAGSPKLESATYQASCHCGRFEYSVTHSPPLTDPRSEVIDCNCSICTRNGYLIIHVPEAKFKLEKGSEDEFTTYTFGPKHKVAHYFCPSCGTSCFCKSLDPGFFANMKAVNVRMFKDVEFKSLHLKFMDGKSY</sequence>
<dbReference type="GO" id="GO:0016846">
    <property type="term" value="F:carbon-sulfur lyase activity"/>
    <property type="evidence" value="ECO:0007669"/>
    <property type="project" value="InterPro"/>
</dbReference>
<dbReference type="PROSITE" id="PS51891">
    <property type="entry name" value="CENP_V_GFA"/>
    <property type="match status" value="1"/>
</dbReference>
<gene>
    <name evidence="5" type="ORF">B0J11DRAFT_529256</name>
</gene>
<reference evidence="5" key="1">
    <citation type="journal article" date="2021" name="Nat. Commun.">
        <title>Genetic determinants of endophytism in the Arabidopsis root mycobiome.</title>
        <authorList>
            <person name="Mesny F."/>
            <person name="Miyauchi S."/>
            <person name="Thiergart T."/>
            <person name="Pickel B."/>
            <person name="Atanasova L."/>
            <person name="Karlsson M."/>
            <person name="Huettel B."/>
            <person name="Barry K.W."/>
            <person name="Haridas S."/>
            <person name="Chen C."/>
            <person name="Bauer D."/>
            <person name="Andreopoulos W."/>
            <person name="Pangilinan J."/>
            <person name="LaButti K."/>
            <person name="Riley R."/>
            <person name="Lipzen A."/>
            <person name="Clum A."/>
            <person name="Drula E."/>
            <person name="Henrissat B."/>
            <person name="Kohler A."/>
            <person name="Grigoriev I.V."/>
            <person name="Martin F.M."/>
            <person name="Hacquard S."/>
        </authorList>
    </citation>
    <scope>NUCLEOTIDE SEQUENCE</scope>
    <source>
        <strain evidence="5">MPI-CAGE-CH-0243</strain>
    </source>
</reference>
<accession>A0A9P9IKE5</accession>
<dbReference type="SUPFAM" id="SSF51316">
    <property type="entry name" value="Mss4-like"/>
    <property type="match status" value="1"/>
</dbReference>
<protein>
    <submittedName>
        <fullName evidence="5">Mss4-like protein</fullName>
    </submittedName>
</protein>
<dbReference type="Proteomes" id="UP000700596">
    <property type="component" value="Unassembled WGS sequence"/>
</dbReference>
<dbReference type="OrthoDB" id="2993351at2759"/>
<dbReference type="EMBL" id="JAGMWT010000008">
    <property type="protein sequence ID" value="KAH7123542.1"/>
    <property type="molecule type" value="Genomic_DNA"/>
</dbReference>
<evidence type="ECO:0000313" key="6">
    <source>
        <dbReference type="Proteomes" id="UP000700596"/>
    </source>
</evidence>
<keyword evidence="3" id="KW-0862">Zinc</keyword>
<dbReference type="PANTHER" id="PTHR28620:SF1">
    <property type="entry name" value="CENP-V_GFA DOMAIN-CONTAINING PROTEIN"/>
    <property type="match status" value="1"/>
</dbReference>
<dbReference type="AlphaFoldDB" id="A0A9P9IKE5"/>
<evidence type="ECO:0000256" key="2">
    <source>
        <dbReference type="ARBA" id="ARBA00022723"/>
    </source>
</evidence>
<evidence type="ECO:0000313" key="5">
    <source>
        <dbReference type="EMBL" id="KAH7123542.1"/>
    </source>
</evidence>
<evidence type="ECO:0000259" key="4">
    <source>
        <dbReference type="PROSITE" id="PS51891"/>
    </source>
</evidence>
<dbReference type="PANTHER" id="PTHR28620">
    <property type="entry name" value="CENTROMERE PROTEIN V"/>
    <property type="match status" value="1"/>
</dbReference>
<feature type="domain" description="CENP-V/GFA" evidence="4">
    <location>
        <begin position="21"/>
        <end position="142"/>
    </location>
</feature>
<keyword evidence="2" id="KW-0479">Metal-binding</keyword>
<dbReference type="InterPro" id="IPR011057">
    <property type="entry name" value="Mss4-like_sf"/>
</dbReference>
<evidence type="ECO:0000256" key="1">
    <source>
        <dbReference type="ARBA" id="ARBA00005495"/>
    </source>
</evidence>
<keyword evidence="6" id="KW-1185">Reference proteome</keyword>
<dbReference type="GO" id="GO:0046872">
    <property type="term" value="F:metal ion binding"/>
    <property type="evidence" value="ECO:0007669"/>
    <property type="project" value="UniProtKB-KW"/>
</dbReference>
<comment type="caution">
    <text evidence="5">The sequence shown here is derived from an EMBL/GenBank/DDBJ whole genome shotgun (WGS) entry which is preliminary data.</text>
</comment>
<dbReference type="InterPro" id="IPR052355">
    <property type="entry name" value="CENP-V-like"/>
</dbReference>
<proteinExistence type="inferred from homology"/>
<dbReference type="InterPro" id="IPR006913">
    <property type="entry name" value="CENP-V/GFA"/>
</dbReference>
<organism evidence="5 6">
    <name type="scientific">Dendryphion nanum</name>
    <dbReference type="NCBI Taxonomy" id="256645"/>
    <lineage>
        <taxon>Eukaryota</taxon>
        <taxon>Fungi</taxon>
        <taxon>Dikarya</taxon>
        <taxon>Ascomycota</taxon>
        <taxon>Pezizomycotina</taxon>
        <taxon>Dothideomycetes</taxon>
        <taxon>Pleosporomycetidae</taxon>
        <taxon>Pleosporales</taxon>
        <taxon>Torulaceae</taxon>
        <taxon>Dendryphion</taxon>
    </lineage>
</organism>
<comment type="similarity">
    <text evidence="1">Belongs to the Gfa family.</text>
</comment>
<evidence type="ECO:0000256" key="3">
    <source>
        <dbReference type="ARBA" id="ARBA00022833"/>
    </source>
</evidence>